<proteinExistence type="predicted"/>
<keyword evidence="3" id="KW-1185">Reference proteome</keyword>
<feature type="chain" id="PRO_5047417326" evidence="1">
    <location>
        <begin position="49"/>
        <end position="268"/>
    </location>
</feature>
<sequence length="268" mass="28434">MHVAFVANERKEEQARISKSACRIVHRKRPSILAAAVLAVVTSTGALAADDVAGVAIGTSLAEAKEAIAKANADYEITPLMLTNGKEAGVTAKTADNLPGNGRHYSAGPSDEFAVLQNDAGKVWFVARVQRFDQGGRMKLDTLKAALTEKFGQPSAKTIIGTLGFTWQYDRNGKQWTGGSVAPCGDNGTSSPIPGFSVPAPRSFNPKCGKIVSVHAATDSDQMVPYYTITITDVKTTFDELAAKEAGEEAARQKKLADEQAKAVKPKI</sequence>
<name>A0ABU8QVK0_9PSED</name>
<dbReference type="RefSeq" id="WP_339599858.1">
    <property type="nucleotide sequence ID" value="NZ_JBBHLC010000047.1"/>
</dbReference>
<organism evidence="2 3">
    <name type="scientific">Pseudomonas farsensis</name>
    <dbReference type="NCBI Taxonomy" id="2745492"/>
    <lineage>
        <taxon>Bacteria</taxon>
        <taxon>Pseudomonadati</taxon>
        <taxon>Pseudomonadota</taxon>
        <taxon>Gammaproteobacteria</taxon>
        <taxon>Pseudomonadales</taxon>
        <taxon>Pseudomonadaceae</taxon>
        <taxon>Pseudomonas</taxon>
    </lineage>
</organism>
<evidence type="ECO:0000256" key="1">
    <source>
        <dbReference type="SAM" id="SignalP"/>
    </source>
</evidence>
<evidence type="ECO:0000313" key="2">
    <source>
        <dbReference type="EMBL" id="MEJ5864693.1"/>
    </source>
</evidence>
<feature type="signal peptide" evidence="1">
    <location>
        <begin position="1"/>
        <end position="48"/>
    </location>
</feature>
<gene>
    <name evidence="2" type="ORF">V7S98_15830</name>
</gene>
<accession>A0ABU8QVK0</accession>
<comment type="caution">
    <text evidence="2">The sequence shown here is derived from an EMBL/GenBank/DDBJ whole genome shotgun (WGS) entry which is preliminary data.</text>
</comment>
<evidence type="ECO:0000313" key="3">
    <source>
        <dbReference type="Proteomes" id="UP001380290"/>
    </source>
</evidence>
<reference evidence="2 3" key="1">
    <citation type="submission" date="2024-02" db="EMBL/GenBank/DDBJ databases">
        <title>Identification of pathogenicity and growth-promoting function of Pseudomonas putida variant.</title>
        <authorList>
            <person name="Sun J."/>
        </authorList>
    </citation>
    <scope>NUCLEOTIDE SEQUENCE [LARGE SCALE GENOMIC DNA]</scope>
    <source>
        <strain evidence="2 3">A03</strain>
    </source>
</reference>
<protein>
    <submittedName>
        <fullName evidence="2">Uncharacterized protein</fullName>
    </submittedName>
</protein>
<dbReference type="EMBL" id="JBBHLC010000047">
    <property type="protein sequence ID" value="MEJ5864693.1"/>
    <property type="molecule type" value="Genomic_DNA"/>
</dbReference>
<dbReference type="Proteomes" id="UP001380290">
    <property type="component" value="Unassembled WGS sequence"/>
</dbReference>
<keyword evidence="1" id="KW-0732">Signal</keyword>